<sequence>MRNSAIAVLATLALMAGAVQAKEGGDQYPNGAENWFAGALPPPGNYLLNYFGHVSGTLRDRSGNKVTAPNGNGVRLDATFEAPRFVKVTETTLLGANYGWAVFLPPVMDLSINVAGTRNGRTGFGDANITPVVLTWHSPEWHYALGLDIYLPTGAYNRKNAPGRNPGANYYSFEPVFALTYLGKDGWEVSGKFMYNMKTRNKDTDYRSGDEFHMDYLVGKHIGPWSVGVSGYYLRQTNNDERDGVKVGADGNRGQVFAIGPSVKYETASHSHLIFQWQKESRAENRFQGDMFWFKLIMPIL</sequence>
<proteinExistence type="predicted"/>
<dbReference type="RefSeq" id="WP_011239057.1">
    <property type="nucleotide sequence ID" value="NC_006513.1"/>
</dbReference>
<name>Q5NZX2_AROAE</name>
<accession>Q5NZX2</accession>
<dbReference type="OrthoDB" id="8639774at2"/>
<dbReference type="Pfam" id="PF13557">
    <property type="entry name" value="Phenol_MetA_deg"/>
    <property type="match status" value="1"/>
</dbReference>
<dbReference type="KEGG" id="eba:ebA5757"/>
<keyword evidence="3" id="KW-1185">Reference proteome</keyword>
<feature type="chain" id="PRO_5004260628" description="Phenol degradation protein meta" evidence="1">
    <location>
        <begin position="22"/>
        <end position="301"/>
    </location>
</feature>
<evidence type="ECO:0000313" key="3">
    <source>
        <dbReference type="Proteomes" id="UP000006552"/>
    </source>
</evidence>
<dbReference type="Proteomes" id="UP000006552">
    <property type="component" value="Chromosome"/>
</dbReference>
<evidence type="ECO:0000256" key="1">
    <source>
        <dbReference type="SAM" id="SignalP"/>
    </source>
</evidence>
<evidence type="ECO:0008006" key="4">
    <source>
        <dbReference type="Google" id="ProtNLM"/>
    </source>
</evidence>
<dbReference type="eggNOG" id="COG4313">
    <property type="taxonomic scope" value="Bacteria"/>
</dbReference>
<protein>
    <recommendedName>
        <fullName evidence="4">Phenol degradation protein meta</fullName>
    </recommendedName>
</protein>
<keyword evidence="1" id="KW-0732">Signal</keyword>
<evidence type="ECO:0000313" key="2">
    <source>
        <dbReference type="EMBL" id="CAI09392.1"/>
    </source>
</evidence>
<dbReference type="EMBL" id="CR555306">
    <property type="protein sequence ID" value="CAI09392.1"/>
    <property type="molecule type" value="Genomic_DNA"/>
</dbReference>
<gene>
    <name evidence="2" type="ORF">ebA5757</name>
</gene>
<dbReference type="STRING" id="76114.ebA5757"/>
<reference evidence="2 3" key="1">
    <citation type="journal article" date="2005" name="Arch. Microbiol.">
        <title>The genome sequence of an anaerobic aromatic-degrading denitrifying bacterium, strain EbN1.</title>
        <authorList>
            <person name="Rabus R."/>
            <person name="Kube M."/>
            <person name="Heider J."/>
            <person name="Beck A."/>
            <person name="Heitmann K."/>
            <person name="Widdel F."/>
            <person name="Reinhardt R."/>
        </authorList>
    </citation>
    <scope>NUCLEOTIDE SEQUENCE [LARGE SCALE GENOMIC DNA]</scope>
    <source>
        <strain evidence="2 3">EbN1</strain>
    </source>
</reference>
<dbReference type="InterPro" id="IPR025737">
    <property type="entry name" value="FApF"/>
</dbReference>
<dbReference type="HOGENOM" id="CLU_066206_2_0_4"/>
<dbReference type="AlphaFoldDB" id="Q5NZX2"/>
<feature type="signal peptide" evidence="1">
    <location>
        <begin position="1"/>
        <end position="21"/>
    </location>
</feature>
<organism evidence="2 3">
    <name type="scientific">Aromatoleum aromaticum (strain DSM 19018 / LMG 30748 / EbN1)</name>
    <name type="common">Azoarcus sp. (strain EbN1)</name>
    <dbReference type="NCBI Taxonomy" id="76114"/>
    <lineage>
        <taxon>Bacteria</taxon>
        <taxon>Pseudomonadati</taxon>
        <taxon>Pseudomonadota</taxon>
        <taxon>Betaproteobacteria</taxon>
        <taxon>Rhodocyclales</taxon>
        <taxon>Rhodocyclaceae</taxon>
        <taxon>Aromatoleum</taxon>
    </lineage>
</organism>